<dbReference type="AlphaFoldDB" id="A0A8T1WIZ6"/>
<keyword evidence="6" id="KW-1185">Reference proteome</keyword>
<evidence type="ECO:0000313" key="6">
    <source>
        <dbReference type="Proteomes" id="UP000694044"/>
    </source>
</evidence>
<sequence length="349" mass="38528">MIPHPHHRAEPIRVAGIIPSVTDIKMADRVLELLAALAASPLAVKVSAAVGCLVLSRLALQLLGSLYAFFLRPAKSLKSFGQWGVVTGATDGIGKALAMELARKGMNVVLLSRTQSRLETARDEILAKYPKVQVEILAVDFNRVDEPSVREALQQQLEQVKDVGVLFNNVGVSYDFPEYFDQLPEDRVDSLIKLNVTATTVMTKLVLPGMAQRKRGVIVNLSSGSGRMLVPLLSEYSATKKYVEQLTLCLAAEYAAKNLHIQCHVPMFVSTKLAKIRHSSFMVPSPATYARASVAHLGYDTLMSPYWPHALQIWLYESAPTWLLAKGAMMTHLSLRKRALKKLEAKKNQ</sequence>
<keyword evidence="4" id="KW-0560">Oxidoreductase</keyword>
<dbReference type="InterPro" id="IPR020904">
    <property type="entry name" value="Sc_DH/Rdtase_CS"/>
</dbReference>
<evidence type="ECO:0000256" key="4">
    <source>
        <dbReference type="ARBA" id="ARBA00023002"/>
    </source>
</evidence>
<gene>
    <name evidence="5" type="primary">GLOSSY8</name>
    <name evidence="5" type="ORF">PHYPSEUDO_003119</name>
</gene>
<dbReference type="Proteomes" id="UP000694044">
    <property type="component" value="Unassembled WGS sequence"/>
</dbReference>
<dbReference type="Pfam" id="PF00106">
    <property type="entry name" value="adh_short"/>
    <property type="match status" value="1"/>
</dbReference>
<evidence type="ECO:0000313" key="5">
    <source>
        <dbReference type="EMBL" id="KAG7391913.1"/>
    </source>
</evidence>
<dbReference type="InterPro" id="IPR002347">
    <property type="entry name" value="SDR_fam"/>
</dbReference>
<evidence type="ECO:0000256" key="1">
    <source>
        <dbReference type="ARBA" id="ARBA00004240"/>
    </source>
</evidence>
<dbReference type="FunFam" id="3.40.50.720:FF:000137">
    <property type="entry name" value="Hydroxysteroid (17-beta) dehydrogenase 3"/>
    <property type="match status" value="1"/>
</dbReference>
<evidence type="ECO:0000256" key="2">
    <source>
        <dbReference type="ARBA" id="ARBA00006484"/>
    </source>
</evidence>
<accession>A0A8T1WIZ6</accession>
<dbReference type="OrthoDB" id="1393670at2759"/>
<protein>
    <submittedName>
        <fullName evidence="5">Very-long-chain 3-oxoacyl-CoA reductase 1</fullName>
    </submittedName>
</protein>
<evidence type="ECO:0000256" key="3">
    <source>
        <dbReference type="ARBA" id="ARBA00022857"/>
    </source>
</evidence>
<keyword evidence="3" id="KW-0521">NADP</keyword>
<name>A0A8T1WIZ6_9STRA</name>
<dbReference type="EMBL" id="JAGDFM010000016">
    <property type="protein sequence ID" value="KAG7391913.1"/>
    <property type="molecule type" value="Genomic_DNA"/>
</dbReference>
<dbReference type="InterPro" id="IPR051019">
    <property type="entry name" value="VLCFA-Steroid_DH"/>
</dbReference>
<dbReference type="PANTHER" id="PTHR43899:SF13">
    <property type="entry name" value="RH59310P"/>
    <property type="match status" value="1"/>
</dbReference>
<dbReference type="PANTHER" id="PTHR43899">
    <property type="entry name" value="RH59310P"/>
    <property type="match status" value="1"/>
</dbReference>
<dbReference type="GO" id="GO:0016491">
    <property type="term" value="F:oxidoreductase activity"/>
    <property type="evidence" value="ECO:0007669"/>
    <property type="project" value="UniProtKB-KW"/>
</dbReference>
<comment type="caution">
    <text evidence="5">The sequence shown here is derived from an EMBL/GenBank/DDBJ whole genome shotgun (WGS) entry which is preliminary data.</text>
</comment>
<dbReference type="GO" id="GO:0005783">
    <property type="term" value="C:endoplasmic reticulum"/>
    <property type="evidence" value="ECO:0007669"/>
    <property type="project" value="UniProtKB-SubCell"/>
</dbReference>
<dbReference type="PROSITE" id="PS00061">
    <property type="entry name" value="ADH_SHORT"/>
    <property type="match status" value="1"/>
</dbReference>
<dbReference type="PIRSF" id="PIRSF000126">
    <property type="entry name" value="11-beta-HSD1"/>
    <property type="match status" value="1"/>
</dbReference>
<proteinExistence type="inferred from homology"/>
<comment type="similarity">
    <text evidence="2">Belongs to the short-chain dehydrogenases/reductases (SDR) family.</text>
</comment>
<organism evidence="5 6">
    <name type="scientific">Phytophthora pseudosyringae</name>
    <dbReference type="NCBI Taxonomy" id="221518"/>
    <lineage>
        <taxon>Eukaryota</taxon>
        <taxon>Sar</taxon>
        <taxon>Stramenopiles</taxon>
        <taxon>Oomycota</taxon>
        <taxon>Peronosporomycetes</taxon>
        <taxon>Peronosporales</taxon>
        <taxon>Peronosporaceae</taxon>
        <taxon>Phytophthora</taxon>
    </lineage>
</organism>
<dbReference type="CDD" id="cd05356">
    <property type="entry name" value="17beta-HSD1_like_SDR_c"/>
    <property type="match status" value="1"/>
</dbReference>
<reference evidence="5" key="1">
    <citation type="submission" date="2021-02" db="EMBL/GenBank/DDBJ databases">
        <authorList>
            <person name="Palmer J.M."/>
        </authorList>
    </citation>
    <scope>NUCLEOTIDE SEQUENCE</scope>
    <source>
        <strain evidence="5">SCRP734</strain>
    </source>
</reference>
<comment type="subcellular location">
    <subcellularLocation>
        <location evidence="1">Endoplasmic reticulum</location>
    </subcellularLocation>
</comment>